<proteinExistence type="predicted"/>
<accession>A0A0A9ELE5</accession>
<protein>
    <submittedName>
        <fullName evidence="1">Uncharacterized protein</fullName>
    </submittedName>
</protein>
<evidence type="ECO:0000313" key="1">
    <source>
        <dbReference type="EMBL" id="JAD96877.1"/>
    </source>
</evidence>
<dbReference type="AlphaFoldDB" id="A0A0A9ELE5"/>
<name>A0A0A9ELE5_ARUDO</name>
<reference evidence="1" key="1">
    <citation type="submission" date="2014-09" db="EMBL/GenBank/DDBJ databases">
        <authorList>
            <person name="Magalhaes I.L.F."/>
            <person name="Oliveira U."/>
            <person name="Santos F.R."/>
            <person name="Vidigal T.H.D.A."/>
            <person name="Brescovit A.D."/>
            <person name="Santos A.J."/>
        </authorList>
    </citation>
    <scope>NUCLEOTIDE SEQUENCE</scope>
    <source>
        <tissue evidence="1">Shoot tissue taken approximately 20 cm above the soil surface</tissue>
    </source>
</reference>
<sequence>MARMSERAGFGEFDASALVVLLLQHGIQRCTVL</sequence>
<dbReference type="EMBL" id="GBRH01201018">
    <property type="protein sequence ID" value="JAD96877.1"/>
    <property type="molecule type" value="Transcribed_RNA"/>
</dbReference>
<organism evidence="1">
    <name type="scientific">Arundo donax</name>
    <name type="common">Giant reed</name>
    <name type="synonym">Donax arundinaceus</name>
    <dbReference type="NCBI Taxonomy" id="35708"/>
    <lineage>
        <taxon>Eukaryota</taxon>
        <taxon>Viridiplantae</taxon>
        <taxon>Streptophyta</taxon>
        <taxon>Embryophyta</taxon>
        <taxon>Tracheophyta</taxon>
        <taxon>Spermatophyta</taxon>
        <taxon>Magnoliopsida</taxon>
        <taxon>Liliopsida</taxon>
        <taxon>Poales</taxon>
        <taxon>Poaceae</taxon>
        <taxon>PACMAD clade</taxon>
        <taxon>Arundinoideae</taxon>
        <taxon>Arundineae</taxon>
        <taxon>Arundo</taxon>
    </lineage>
</organism>
<reference evidence="1" key="2">
    <citation type="journal article" date="2015" name="Data Brief">
        <title>Shoot transcriptome of the giant reed, Arundo donax.</title>
        <authorList>
            <person name="Barrero R.A."/>
            <person name="Guerrero F.D."/>
            <person name="Moolhuijzen P."/>
            <person name="Goolsby J.A."/>
            <person name="Tidwell J."/>
            <person name="Bellgard S.E."/>
            <person name="Bellgard M.I."/>
        </authorList>
    </citation>
    <scope>NUCLEOTIDE SEQUENCE</scope>
    <source>
        <tissue evidence="1">Shoot tissue taken approximately 20 cm above the soil surface</tissue>
    </source>
</reference>